<reference evidence="1 2" key="1">
    <citation type="journal article" date="2019" name="Nat. Ecol. Evol.">
        <title>Megaphylogeny resolves global patterns of mushroom evolution.</title>
        <authorList>
            <person name="Varga T."/>
            <person name="Krizsan K."/>
            <person name="Foldi C."/>
            <person name="Dima B."/>
            <person name="Sanchez-Garcia M."/>
            <person name="Sanchez-Ramirez S."/>
            <person name="Szollosi G.J."/>
            <person name="Szarkandi J.G."/>
            <person name="Papp V."/>
            <person name="Albert L."/>
            <person name="Andreopoulos W."/>
            <person name="Angelini C."/>
            <person name="Antonin V."/>
            <person name="Barry K.W."/>
            <person name="Bougher N.L."/>
            <person name="Buchanan P."/>
            <person name="Buyck B."/>
            <person name="Bense V."/>
            <person name="Catcheside P."/>
            <person name="Chovatia M."/>
            <person name="Cooper J."/>
            <person name="Damon W."/>
            <person name="Desjardin D."/>
            <person name="Finy P."/>
            <person name="Geml J."/>
            <person name="Haridas S."/>
            <person name="Hughes K."/>
            <person name="Justo A."/>
            <person name="Karasinski D."/>
            <person name="Kautmanova I."/>
            <person name="Kiss B."/>
            <person name="Kocsube S."/>
            <person name="Kotiranta H."/>
            <person name="LaButti K.M."/>
            <person name="Lechner B.E."/>
            <person name="Liimatainen K."/>
            <person name="Lipzen A."/>
            <person name="Lukacs Z."/>
            <person name="Mihaltcheva S."/>
            <person name="Morgado L.N."/>
            <person name="Niskanen T."/>
            <person name="Noordeloos M.E."/>
            <person name="Ohm R.A."/>
            <person name="Ortiz-Santana B."/>
            <person name="Ovrebo C."/>
            <person name="Racz N."/>
            <person name="Riley R."/>
            <person name="Savchenko A."/>
            <person name="Shiryaev A."/>
            <person name="Soop K."/>
            <person name="Spirin V."/>
            <person name="Szebenyi C."/>
            <person name="Tomsovsky M."/>
            <person name="Tulloss R.E."/>
            <person name="Uehling J."/>
            <person name="Grigoriev I.V."/>
            <person name="Vagvolgyi C."/>
            <person name="Papp T."/>
            <person name="Martin F.M."/>
            <person name="Miettinen O."/>
            <person name="Hibbett D.S."/>
            <person name="Nagy L.G."/>
        </authorList>
    </citation>
    <scope>NUCLEOTIDE SEQUENCE [LARGE SCALE GENOMIC DNA]</scope>
    <source>
        <strain evidence="1 2">NL-1719</strain>
    </source>
</reference>
<gene>
    <name evidence="1" type="ORF">BDN72DRAFT_521814</name>
</gene>
<organism evidence="1 2">
    <name type="scientific">Pluteus cervinus</name>
    <dbReference type="NCBI Taxonomy" id="181527"/>
    <lineage>
        <taxon>Eukaryota</taxon>
        <taxon>Fungi</taxon>
        <taxon>Dikarya</taxon>
        <taxon>Basidiomycota</taxon>
        <taxon>Agaricomycotina</taxon>
        <taxon>Agaricomycetes</taxon>
        <taxon>Agaricomycetidae</taxon>
        <taxon>Agaricales</taxon>
        <taxon>Pluteineae</taxon>
        <taxon>Pluteaceae</taxon>
        <taxon>Pluteus</taxon>
    </lineage>
</organism>
<dbReference type="EMBL" id="ML208308">
    <property type="protein sequence ID" value="TFK70736.1"/>
    <property type="molecule type" value="Genomic_DNA"/>
</dbReference>
<keyword evidence="2" id="KW-1185">Reference proteome</keyword>
<evidence type="ECO:0000313" key="1">
    <source>
        <dbReference type="EMBL" id="TFK70736.1"/>
    </source>
</evidence>
<accession>A0ACD3AYP7</accession>
<sequence length="256" mass="28502">MAYSNQYHQYTFQPYNNGGPSIYAVPPPHYPTSPPPTYYQAEGSYWGGQSSKLEPQPISMTQPRSMPAEWDSYYPDYPSWTSQSTPPPPPCPGTIPLPPCTPPPKQEPKPLPLMPCLPLASGSCAAFDMWGQPPSRLTSIHTQPASQPPCSSMTFTNPIDPDLPDIMVYPSRYLYVTIGDVLARVSSMRNPIGREHYSSLRRETRKSAKRCHAERVARGVGPPDFTELDVLGGRRYFAGIILDDATNRWNFVLLLG</sequence>
<dbReference type="Proteomes" id="UP000308600">
    <property type="component" value="Unassembled WGS sequence"/>
</dbReference>
<proteinExistence type="predicted"/>
<evidence type="ECO:0000313" key="2">
    <source>
        <dbReference type="Proteomes" id="UP000308600"/>
    </source>
</evidence>
<protein>
    <submittedName>
        <fullName evidence="1">Uncharacterized protein</fullName>
    </submittedName>
</protein>
<name>A0ACD3AYP7_9AGAR</name>